<reference evidence="1 2" key="1">
    <citation type="submission" date="2020-04" db="EMBL/GenBank/DDBJ databases">
        <title>MicrobeNet Type strains.</title>
        <authorList>
            <person name="Nicholson A.C."/>
        </authorList>
    </citation>
    <scope>NUCLEOTIDE SEQUENCE [LARGE SCALE GENOMIC DNA]</scope>
    <source>
        <strain evidence="1 2">ATCC BAA-788</strain>
    </source>
</reference>
<accession>A0A7X6QYJ4</accession>
<protein>
    <submittedName>
        <fullName evidence="1">Uncharacterized protein</fullName>
    </submittedName>
</protein>
<sequence>MIDNVTALNARDDLLWIVAHWDDLRARLRPGGGNALTGMPSGSDDGHAPIDVGISDLLMSIEDNVARFYAHILMDETDWEPTTSAMPGLLKEVAQRYGHFTADEDPMMALGFCDDAHEWRWKAEKALEKPAPATYVGPCQGDNCGGELYLREGRTEGRCPECGREYTHVEQREFLDREMSARLMTLAELPRALNVLGVKVPAGTVRRWASGEHPKLRPAVPGEELYRLAEAKALAEAGKRRRVAA</sequence>
<gene>
    <name evidence="1" type="ORF">HGA03_05950</name>
</gene>
<dbReference type="RefSeq" id="WP_168629309.1">
    <property type="nucleotide sequence ID" value="NZ_BONL01000033.1"/>
</dbReference>
<comment type="caution">
    <text evidence="1">The sequence shown here is derived from an EMBL/GenBank/DDBJ whole genome shotgun (WGS) entry which is preliminary data.</text>
</comment>
<organism evidence="1 2">
    <name type="scientific">Cellulomonas denverensis</name>
    <dbReference type="NCBI Taxonomy" id="264297"/>
    <lineage>
        <taxon>Bacteria</taxon>
        <taxon>Bacillati</taxon>
        <taxon>Actinomycetota</taxon>
        <taxon>Actinomycetes</taxon>
        <taxon>Micrococcales</taxon>
        <taxon>Cellulomonadaceae</taxon>
        <taxon>Cellulomonas</taxon>
    </lineage>
</organism>
<proteinExistence type="predicted"/>
<dbReference type="EMBL" id="JAAXOX010000002">
    <property type="protein sequence ID" value="NKY22207.1"/>
    <property type="molecule type" value="Genomic_DNA"/>
</dbReference>
<evidence type="ECO:0000313" key="1">
    <source>
        <dbReference type="EMBL" id="NKY22207.1"/>
    </source>
</evidence>
<dbReference type="AlphaFoldDB" id="A0A7X6QYJ4"/>
<evidence type="ECO:0000313" key="2">
    <source>
        <dbReference type="Proteomes" id="UP000581206"/>
    </source>
</evidence>
<name>A0A7X6QYJ4_9CELL</name>
<keyword evidence="2" id="KW-1185">Reference proteome</keyword>
<dbReference type="Proteomes" id="UP000581206">
    <property type="component" value="Unassembled WGS sequence"/>
</dbReference>